<evidence type="ECO:0000256" key="1">
    <source>
        <dbReference type="ARBA" id="ARBA00001974"/>
    </source>
</evidence>
<name>A0A4Q5MZS0_9MICO</name>
<dbReference type="PANTHER" id="PTHR43884">
    <property type="entry name" value="ACYL-COA DEHYDROGENASE"/>
    <property type="match status" value="1"/>
</dbReference>
<dbReference type="GO" id="GO:0050660">
    <property type="term" value="F:flavin adenine dinucleotide binding"/>
    <property type="evidence" value="ECO:0007669"/>
    <property type="project" value="InterPro"/>
</dbReference>
<dbReference type="InterPro" id="IPR036250">
    <property type="entry name" value="AcylCo_DH-like_C"/>
</dbReference>
<dbReference type="PIRSF" id="PIRSF016578">
    <property type="entry name" value="HsaA"/>
    <property type="match status" value="1"/>
</dbReference>
<keyword evidence="3 6" id="KW-0285">Flavoprotein</keyword>
<comment type="similarity">
    <text evidence="2 6">Belongs to the acyl-CoA dehydrogenase family.</text>
</comment>
<dbReference type="Gene3D" id="2.40.110.10">
    <property type="entry name" value="Butyryl-CoA Dehydrogenase, subunit A, domain 2"/>
    <property type="match status" value="1"/>
</dbReference>
<accession>A0A4Q5MZS0</accession>
<dbReference type="FunFam" id="1.10.540.10:FF:000002">
    <property type="entry name" value="Acyl-CoA dehydrogenase FadE19"/>
    <property type="match status" value="1"/>
</dbReference>
<feature type="domain" description="Acyl-CoA dehydrogenase/oxidase N-terminal" evidence="9">
    <location>
        <begin position="6"/>
        <end position="117"/>
    </location>
</feature>
<evidence type="ECO:0000256" key="3">
    <source>
        <dbReference type="ARBA" id="ARBA00022630"/>
    </source>
</evidence>
<sequence length="385" mass="40902">MWFLNEDREVILNSVKEFVRAEVAPVALEIDRTSEFPVDLFKRAGELGFLGVTVPAEYGGSGADQTTLALILEEIAKTLPVLTVAMGAHSLLAGGLIQMLGTPEQKKQYLVPAATGEMILACGSTEAVGGDNQVEFSTRAVLDGEEWVLDGSKVLISNIGVADMYVVVAVTADAVDPITKTGLSAFLVPAGTAGLGVGRPEHKLGWHGSATGSISFTGCRIPKESLLGPLGGCLPAMFVSATAEFLSCGPVSLGIAEGAYAMALEYSLERKQQGQALFDRFQVSRHKLVRMYGEIESLRALVYATYAERDRGELCLAQGRLLKVKGAEVSEYVAREAIQLFGGVGTVVETGVERYWRDAKVMAIGGASVEALMDVIAGLIKRKLA</sequence>
<evidence type="ECO:0000313" key="10">
    <source>
        <dbReference type="EMBL" id="RYV51278.1"/>
    </source>
</evidence>
<evidence type="ECO:0000313" key="11">
    <source>
        <dbReference type="Proteomes" id="UP000293764"/>
    </source>
</evidence>
<comment type="cofactor">
    <cofactor evidence="1 6">
        <name>FAD</name>
        <dbReference type="ChEBI" id="CHEBI:57692"/>
    </cofactor>
</comment>
<feature type="domain" description="Acyl-CoA oxidase/dehydrogenase middle" evidence="8">
    <location>
        <begin position="122"/>
        <end position="218"/>
    </location>
</feature>
<dbReference type="InterPro" id="IPR046373">
    <property type="entry name" value="Acyl-CoA_Oxase/DH_mid-dom_sf"/>
</dbReference>
<keyword evidence="11" id="KW-1185">Reference proteome</keyword>
<dbReference type="Gene3D" id="1.20.140.10">
    <property type="entry name" value="Butyryl-CoA Dehydrogenase, subunit A, domain 3"/>
    <property type="match status" value="1"/>
</dbReference>
<protein>
    <submittedName>
        <fullName evidence="10">Acyl-CoA dehydrogenase</fullName>
    </submittedName>
</protein>
<dbReference type="RefSeq" id="WP_130102344.1">
    <property type="nucleotide sequence ID" value="NZ_SDWW01000018.1"/>
</dbReference>
<evidence type="ECO:0000259" key="8">
    <source>
        <dbReference type="Pfam" id="PF02770"/>
    </source>
</evidence>
<comment type="caution">
    <text evidence="10">The sequence shown here is derived from an EMBL/GenBank/DDBJ whole genome shotgun (WGS) entry which is preliminary data.</text>
</comment>
<dbReference type="InterPro" id="IPR009100">
    <property type="entry name" value="AcylCoA_DH/oxidase_NM_dom_sf"/>
</dbReference>
<dbReference type="SUPFAM" id="SSF47203">
    <property type="entry name" value="Acyl-CoA dehydrogenase C-terminal domain-like"/>
    <property type="match status" value="1"/>
</dbReference>
<dbReference type="Pfam" id="PF02770">
    <property type="entry name" value="Acyl-CoA_dh_M"/>
    <property type="match status" value="1"/>
</dbReference>
<organism evidence="10 11">
    <name type="scientific">Pengzhenrongella frigida</name>
    <dbReference type="NCBI Taxonomy" id="1259133"/>
    <lineage>
        <taxon>Bacteria</taxon>
        <taxon>Bacillati</taxon>
        <taxon>Actinomycetota</taxon>
        <taxon>Actinomycetes</taxon>
        <taxon>Micrococcales</taxon>
        <taxon>Pengzhenrongella</taxon>
    </lineage>
</organism>
<dbReference type="InterPro" id="IPR009075">
    <property type="entry name" value="AcylCo_DH/oxidase_C"/>
</dbReference>
<evidence type="ECO:0000259" key="9">
    <source>
        <dbReference type="Pfam" id="PF02771"/>
    </source>
</evidence>
<gene>
    <name evidence="10" type="ORF">EUA98_08975</name>
</gene>
<dbReference type="Pfam" id="PF00441">
    <property type="entry name" value="Acyl-CoA_dh_1"/>
    <property type="match status" value="1"/>
</dbReference>
<evidence type="ECO:0000256" key="5">
    <source>
        <dbReference type="ARBA" id="ARBA00023002"/>
    </source>
</evidence>
<dbReference type="AlphaFoldDB" id="A0A4Q5MZS0"/>
<dbReference type="EMBL" id="SDWW01000018">
    <property type="protein sequence ID" value="RYV51278.1"/>
    <property type="molecule type" value="Genomic_DNA"/>
</dbReference>
<dbReference type="GO" id="GO:0003995">
    <property type="term" value="F:acyl-CoA dehydrogenase activity"/>
    <property type="evidence" value="ECO:0007669"/>
    <property type="project" value="TreeGrafter"/>
</dbReference>
<dbReference type="PANTHER" id="PTHR43884:SF12">
    <property type="entry name" value="ISOVALERYL-COA DEHYDROGENASE, MITOCHONDRIAL-RELATED"/>
    <property type="match status" value="1"/>
</dbReference>
<keyword evidence="5 6" id="KW-0560">Oxidoreductase</keyword>
<dbReference type="Gene3D" id="1.10.540.10">
    <property type="entry name" value="Acyl-CoA dehydrogenase/oxidase, N-terminal domain"/>
    <property type="match status" value="1"/>
</dbReference>
<dbReference type="Proteomes" id="UP000293764">
    <property type="component" value="Unassembled WGS sequence"/>
</dbReference>
<evidence type="ECO:0000259" key="7">
    <source>
        <dbReference type="Pfam" id="PF00441"/>
    </source>
</evidence>
<keyword evidence="4 6" id="KW-0274">FAD</keyword>
<reference evidence="10 11" key="1">
    <citation type="submission" date="2019-01" db="EMBL/GenBank/DDBJ databases">
        <title>Novel species of Cellulomonas.</title>
        <authorList>
            <person name="Liu Q."/>
            <person name="Xin Y.-H."/>
        </authorList>
    </citation>
    <scope>NUCLEOTIDE SEQUENCE [LARGE SCALE GENOMIC DNA]</scope>
    <source>
        <strain evidence="10 11">HLT2-17</strain>
    </source>
</reference>
<proteinExistence type="inferred from homology"/>
<dbReference type="InterPro" id="IPR037069">
    <property type="entry name" value="AcylCoA_DH/ox_N_sf"/>
</dbReference>
<dbReference type="Pfam" id="PF02771">
    <property type="entry name" value="Acyl-CoA_dh_N"/>
    <property type="match status" value="1"/>
</dbReference>
<dbReference type="InterPro" id="IPR013786">
    <property type="entry name" value="AcylCoA_DH/ox_N"/>
</dbReference>
<dbReference type="OrthoDB" id="9770681at2"/>
<dbReference type="SUPFAM" id="SSF56645">
    <property type="entry name" value="Acyl-CoA dehydrogenase NM domain-like"/>
    <property type="match status" value="1"/>
</dbReference>
<feature type="domain" description="Acyl-CoA dehydrogenase/oxidase C-terminal" evidence="7">
    <location>
        <begin position="247"/>
        <end position="377"/>
    </location>
</feature>
<evidence type="ECO:0000256" key="4">
    <source>
        <dbReference type="ARBA" id="ARBA00022827"/>
    </source>
</evidence>
<dbReference type="InterPro" id="IPR006091">
    <property type="entry name" value="Acyl-CoA_Oxase/DH_mid-dom"/>
</dbReference>
<evidence type="ECO:0000256" key="2">
    <source>
        <dbReference type="ARBA" id="ARBA00009347"/>
    </source>
</evidence>
<evidence type="ECO:0000256" key="6">
    <source>
        <dbReference type="RuleBase" id="RU362125"/>
    </source>
</evidence>